<evidence type="ECO:0000256" key="1">
    <source>
        <dbReference type="SAM" id="MobiDB-lite"/>
    </source>
</evidence>
<dbReference type="EMBL" id="JBHTAJ010000018">
    <property type="protein sequence ID" value="MFC7180335.1"/>
    <property type="molecule type" value="Genomic_DNA"/>
</dbReference>
<protein>
    <submittedName>
        <fullName evidence="2">PRC-barrel domain containing protein</fullName>
    </submittedName>
</protein>
<reference evidence="3" key="1">
    <citation type="journal article" date="2019" name="Int. J. Syst. Evol. Microbiol.">
        <title>The Global Catalogue of Microorganisms (GCM) 10K type strain sequencing project: providing services to taxonomists for standard genome sequencing and annotation.</title>
        <authorList>
            <consortium name="The Broad Institute Genomics Platform"/>
            <consortium name="The Broad Institute Genome Sequencing Center for Infectious Disease"/>
            <person name="Wu L."/>
            <person name="Ma J."/>
        </authorList>
    </citation>
    <scope>NUCLEOTIDE SEQUENCE [LARGE SCALE GENOMIC DNA]</scope>
    <source>
        <strain evidence="3">CGMCC 1.12859</strain>
    </source>
</reference>
<dbReference type="Proteomes" id="UP001596435">
    <property type="component" value="Unassembled WGS sequence"/>
</dbReference>
<comment type="caution">
    <text evidence="2">The sequence shown here is derived from an EMBL/GenBank/DDBJ whole genome shotgun (WGS) entry which is preliminary data.</text>
</comment>
<name>A0ABW2FST4_9ACTN</name>
<accession>A0ABW2FST4</accession>
<feature type="compositionally biased region" description="Basic and acidic residues" evidence="1">
    <location>
        <begin position="74"/>
        <end position="99"/>
    </location>
</feature>
<dbReference type="InterPro" id="IPR011033">
    <property type="entry name" value="PRC_barrel-like_sf"/>
</dbReference>
<organism evidence="2 3">
    <name type="scientific">Kitasatospora paranensis</name>
    <dbReference type="NCBI Taxonomy" id="258053"/>
    <lineage>
        <taxon>Bacteria</taxon>
        <taxon>Bacillati</taxon>
        <taxon>Actinomycetota</taxon>
        <taxon>Actinomycetes</taxon>
        <taxon>Kitasatosporales</taxon>
        <taxon>Streptomycetaceae</taxon>
        <taxon>Kitasatospora</taxon>
    </lineage>
</organism>
<dbReference type="Gene3D" id="3.90.50.10">
    <property type="entry name" value="Photosynthetic Reaction Center, subunit H, domain 2"/>
    <property type="match status" value="1"/>
</dbReference>
<feature type="region of interest" description="Disordered" evidence="1">
    <location>
        <begin position="74"/>
        <end position="101"/>
    </location>
</feature>
<sequence>MSGIEIWEFRTTSGHVSGSDLVGFGVEATDGHIGRIDRHSEEVGASHLVVDTGPWIFGRQVLLPAGTVVSVDEEERKVHVDRSKDEIKNGPEYHPDQHGGDPAYKELYGGYYGPFYGPPL</sequence>
<dbReference type="SUPFAM" id="SSF50346">
    <property type="entry name" value="PRC-barrel domain"/>
    <property type="match status" value="1"/>
</dbReference>
<proteinExistence type="predicted"/>
<keyword evidence="3" id="KW-1185">Reference proteome</keyword>
<evidence type="ECO:0000313" key="3">
    <source>
        <dbReference type="Proteomes" id="UP001596435"/>
    </source>
</evidence>
<dbReference type="RefSeq" id="WP_100891323.1">
    <property type="nucleotide sequence ID" value="NZ_BAABKV010000001.1"/>
</dbReference>
<evidence type="ECO:0000313" key="2">
    <source>
        <dbReference type="EMBL" id="MFC7180335.1"/>
    </source>
</evidence>
<dbReference type="InterPro" id="IPR014747">
    <property type="entry name" value="Bac_photo_RC_H_C"/>
</dbReference>
<gene>
    <name evidence="2" type="ORF">ACFQMG_12300</name>
</gene>